<dbReference type="PIRSF" id="PIRSF001221">
    <property type="entry name" value="Amidase_fungi"/>
    <property type="match status" value="1"/>
</dbReference>
<organism evidence="7 8">
    <name type="scientific">Gonapodya prolifera (strain JEL478)</name>
    <name type="common">Monoblepharis prolifera</name>
    <dbReference type="NCBI Taxonomy" id="1344416"/>
    <lineage>
        <taxon>Eukaryota</taxon>
        <taxon>Fungi</taxon>
        <taxon>Fungi incertae sedis</taxon>
        <taxon>Chytridiomycota</taxon>
        <taxon>Chytridiomycota incertae sedis</taxon>
        <taxon>Monoblepharidomycetes</taxon>
        <taxon>Monoblepharidales</taxon>
        <taxon>Gonapodyaceae</taxon>
        <taxon>Gonapodya</taxon>
    </lineage>
</organism>
<dbReference type="PANTHER" id="PTHR46072">
    <property type="entry name" value="AMIDASE-RELATED-RELATED"/>
    <property type="match status" value="1"/>
</dbReference>
<dbReference type="InterPro" id="IPR036928">
    <property type="entry name" value="AS_sf"/>
</dbReference>
<dbReference type="OMA" id="ICPIMAV"/>
<feature type="domain" description="Amidase" evidence="6">
    <location>
        <begin position="76"/>
        <end position="549"/>
    </location>
</feature>
<evidence type="ECO:0000259" key="6">
    <source>
        <dbReference type="Pfam" id="PF01425"/>
    </source>
</evidence>
<dbReference type="Gene3D" id="3.90.1300.10">
    <property type="entry name" value="Amidase signature (AS) domain"/>
    <property type="match status" value="1"/>
</dbReference>
<sequence>MLSWESIRDQKQAQRASKILPEWRIPQEKLASFGDLGAIEFVEKSGILTDRELEITSWTAVEVLKRVHAGEITAYEVTKAICHRAAIAQQISNCLTEIFFDEALERAKELDSQFSSNGGKPVGPLHGLPISIKDLFNVPGYDSTIGLIAWANQPAKEWAVPCKILLDAGAILYCKTNIPQIMMTFEGWNPVWDRSKNPYNLTLTSGGSSGGESALVALRGSFLGVGTDLGGSVRIPAGFCGLWSLRPSVGRISRKGGRALTLGCPGGIYGVQGPMANSLEDLEMYTRVMVNSNQSLDDPDVIPIPYRSIQLPKKLKFGYYTSNGLARPVPPIERSVLETVSAVKAAGHEVVEFNCFEISKLLGLVYALWTADGQIALRDIMKISGEPADEYISNPFLRFGSDEPVFQEPYPDEAVAEVAKWEKGHLTVSQLWELTLERDNFKSRYLEYLNSLGIDAIICPIMAVPAVPHDTGRDLMATLTYTMLYSLLDYSATTIPVSKVKPSDAPLPSDYAFANQFERKIHEIYTPERFANAPLSVQIVCRRLEEEKVIEITKVVRSCLEAGKA</sequence>
<evidence type="ECO:0000313" key="8">
    <source>
        <dbReference type="Proteomes" id="UP000070544"/>
    </source>
</evidence>
<dbReference type="STRING" id="1344416.A0A139AA60"/>
<feature type="active site" description="Charge relay system" evidence="5">
    <location>
        <position position="208"/>
    </location>
</feature>
<name>A0A139AA60_GONPJ</name>
<evidence type="ECO:0000256" key="5">
    <source>
        <dbReference type="PIRSR" id="PIRSR001221-1"/>
    </source>
</evidence>
<comment type="catalytic activity">
    <reaction evidence="1">
        <text>a monocarboxylic acid amide + H2O = a monocarboxylate + NH4(+)</text>
        <dbReference type="Rhea" id="RHEA:12020"/>
        <dbReference type="ChEBI" id="CHEBI:15377"/>
        <dbReference type="ChEBI" id="CHEBI:28938"/>
        <dbReference type="ChEBI" id="CHEBI:35757"/>
        <dbReference type="ChEBI" id="CHEBI:83628"/>
        <dbReference type="EC" id="3.5.1.4"/>
    </reaction>
</comment>
<dbReference type="Pfam" id="PF01425">
    <property type="entry name" value="Amidase"/>
    <property type="match status" value="1"/>
</dbReference>
<comment type="similarity">
    <text evidence="2">Belongs to the amidase family.</text>
</comment>
<keyword evidence="8" id="KW-1185">Reference proteome</keyword>
<dbReference type="GO" id="GO:0004040">
    <property type="term" value="F:amidase activity"/>
    <property type="evidence" value="ECO:0007669"/>
    <property type="project" value="UniProtKB-EC"/>
</dbReference>
<feature type="active site" description="Acyl-ester intermediate" evidence="5">
    <location>
        <position position="232"/>
    </location>
</feature>
<keyword evidence="4" id="KW-0378">Hydrolase</keyword>
<gene>
    <name evidence="7" type="ORF">M427DRAFT_58437</name>
</gene>
<reference evidence="7 8" key="1">
    <citation type="journal article" date="2015" name="Genome Biol. Evol.">
        <title>Phylogenomic analyses indicate that early fungi evolved digesting cell walls of algal ancestors of land plants.</title>
        <authorList>
            <person name="Chang Y."/>
            <person name="Wang S."/>
            <person name="Sekimoto S."/>
            <person name="Aerts A.L."/>
            <person name="Choi C."/>
            <person name="Clum A."/>
            <person name="LaButti K.M."/>
            <person name="Lindquist E.A."/>
            <person name="Yee Ngan C."/>
            <person name="Ohm R.A."/>
            <person name="Salamov A.A."/>
            <person name="Grigoriev I.V."/>
            <person name="Spatafora J.W."/>
            <person name="Berbee M.L."/>
        </authorList>
    </citation>
    <scope>NUCLEOTIDE SEQUENCE [LARGE SCALE GENOMIC DNA]</scope>
    <source>
        <strain evidence="7 8">JEL478</strain>
    </source>
</reference>
<dbReference type="PROSITE" id="PS00571">
    <property type="entry name" value="AMIDASES"/>
    <property type="match status" value="1"/>
</dbReference>
<accession>A0A139AA60</accession>
<evidence type="ECO:0000256" key="4">
    <source>
        <dbReference type="ARBA" id="ARBA00022801"/>
    </source>
</evidence>
<dbReference type="EC" id="3.5.1.4" evidence="3"/>
<dbReference type="OrthoDB" id="6428749at2759"/>
<proteinExistence type="inferred from homology"/>
<evidence type="ECO:0000256" key="3">
    <source>
        <dbReference type="ARBA" id="ARBA00012922"/>
    </source>
</evidence>
<dbReference type="InterPro" id="IPR020556">
    <property type="entry name" value="Amidase_CS"/>
</dbReference>
<dbReference type="Proteomes" id="UP000070544">
    <property type="component" value="Unassembled WGS sequence"/>
</dbReference>
<dbReference type="PANTHER" id="PTHR46072:SF11">
    <property type="entry name" value="AMIDASE-RELATED"/>
    <property type="match status" value="1"/>
</dbReference>
<evidence type="ECO:0000256" key="2">
    <source>
        <dbReference type="ARBA" id="ARBA00009199"/>
    </source>
</evidence>
<dbReference type="SUPFAM" id="SSF75304">
    <property type="entry name" value="Amidase signature (AS) enzymes"/>
    <property type="match status" value="1"/>
</dbReference>
<protein>
    <recommendedName>
        <fullName evidence="3">amidase</fullName>
        <ecNumber evidence="3">3.5.1.4</ecNumber>
    </recommendedName>
</protein>
<dbReference type="InterPro" id="IPR023631">
    <property type="entry name" value="Amidase_dom"/>
</dbReference>
<evidence type="ECO:0000256" key="1">
    <source>
        <dbReference type="ARBA" id="ARBA00001311"/>
    </source>
</evidence>
<dbReference type="AlphaFoldDB" id="A0A139AA60"/>
<dbReference type="EMBL" id="KQ965776">
    <property type="protein sequence ID" value="KXS13617.1"/>
    <property type="molecule type" value="Genomic_DNA"/>
</dbReference>
<evidence type="ECO:0000313" key="7">
    <source>
        <dbReference type="EMBL" id="KXS13617.1"/>
    </source>
</evidence>
<feature type="active site" description="Charge relay system" evidence="5">
    <location>
        <position position="133"/>
    </location>
</feature>